<dbReference type="InterPro" id="IPR011611">
    <property type="entry name" value="PfkB_dom"/>
</dbReference>
<dbReference type="GO" id="GO:0016301">
    <property type="term" value="F:kinase activity"/>
    <property type="evidence" value="ECO:0007669"/>
    <property type="project" value="UniProtKB-KW"/>
</dbReference>
<dbReference type="PANTHER" id="PTHR10584:SF166">
    <property type="entry name" value="RIBOKINASE"/>
    <property type="match status" value="1"/>
</dbReference>
<protein>
    <recommendedName>
        <fullName evidence="5">Carbohydrate kinase PfkB domain-containing protein</fullName>
    </recommendedName>
</protein>
<keyword evidence="3 4" id="KW-0418">Kinase</keyword>
<evidence type="ECO:0000256" key="1">
    <source>
        <dbReference type="ARBA" id="ARBA00010688"/>
    </source>
</evidence>
<dbReference type="Gene3D" id="3.40.1190.20">
    <property type="match status" value="1"/>
</dbReference>
<dbReference type="AlphaFoldDB" id="A0A1G2JQ49"/>
<dbReference type="InterPro" id="IPR002139">
    <property type="entry name" value="Ribo/fructo_kinase"/>
</dbReference>
<sequence>MYDIITFGAAIQDIYIKPEKFKILGSSKFATGKGVCFGLGSKIDVEDMQFSSGGGGTNTAASFAKQGFLTAFCGAVGLDISGTSLIDELSRLNIDIRFIKRFAEKATSHSVVLSGLKEDRTIFVYKGASELLDKDIIPWQDIRETRWFYVAPLAGNLCNNFEAIVNFAKENNIKIAVNPGHSQLSLPKKTLKDIFAKIDILILNQEEASFLTKTPYKKESLIFKKLDKLCPGVAIMTKGKEGVVVSDGKFMYLAKALKTEVADTVGAGDAFASGFVSAFIKENQNIEKAIQLGIANSSSCLSQTGAKNGLLTSLQEFEKVKVEKTKI</sequence>
<evidence type="ECO:0000259" key="5">
    <source>
        <dbReference type="Pfam" id="PF00294"/>
    </source>
</evidence>
<dbReference type="GO" id="GO:0006796">
    <property type="term" value="P:phosphate-containing compound metabolic process"/>
    <property type="evidence" value="ECO:0007669"/>
    <property type="project" value="UniProtKB-ARBA"/>
</dbReference>
<organism evidence="6 7">
    <name type="scientific">Candidatus Staskawiczbacteria bacterium RIFOXYD1_FULL_32_13</name>
    <dbReference type="NCBI Taxonomy" id="1802234"/>
    <lineage>
        <taxon>Bacteria</taxon>
        <taxon>Candidatus Staskawicziibacteriota</taxon>
    </lineage>
</organism>
<accession>A0A1G2JQ49</accession>
<dbReference type="SUPFAM" id="SSF53613">
    <property type="entry name" value="Ribokinase-like"/>
    <property type="match status" value="1"/>
</dbReference>
<evidence type="ECO:0000256" key="3">
    <source>
        <dbReference type="ARBA" id="ARBA00022777"/>
    </source>
</evidence>
<reference evidence="6 7" key="1">
    <citation type="journal article" date="2016" name="Nat. Commun.">
        <title>Thousands of microbial genomes shed light on interconnected biogeochemical processes in an aquifer system.</title>
        <authorList>
            <person name="Anantharaman K."/>
            <person name="Brown C.T."/>
            <person name="Hug L.A."/>
            <person name="Sharon I."/>
            <person name="Castelle C.J."/>
            <person name="Probst A.J."/>
            <person name="Thomas B.C."/>
            <person name="Singh A."/>
            <person name="Wilkins M.J."/>
            <person name="Karaoz U."/>
            <person name="Brodie E.L."/>
            <person name="Williams K.H."/>
            <person name="Hubbard S.S."/>
            <person name="Banfield J.F."/>
        </authorList>
    </citation>
    <scope>NUCLEOTIDE SEQUENCE [LARGE SCALE GENOMIC DNA]</scope>
</reference>
<comment type="similarity">
    <text evidence="1 4">Belongs to the carbohydrate kinase PfkB family.</text>
</comment>
<comment type="caution">
    <text evidence="6">The sequence shown here is derived from an EMBL/GenBank/DDBJ whole genome shotgun (WGS) entry which is preliminary data.</text>
</comment>
<dbReference type="PROSITE" id="PS00584">
    <property type="entry name" value="PFKB_KINASES_2"/>
    <property type="match status" value="1"/>
</dbReference>
<evidence type="ECO:0000313" key="7">
    <source>
        <dbReference type="Proteomes" id="UP000178935"/>
    </source>
</evidence>
<gene>
    <name evidence="6" type="ORF">A2561_05465</name>
</gene>
<dbReference type="Pfam" id="PF00294">
    <property type="entry name" value="PfkB"/>
    <property type="match status" value="1"/>
</dbReference>
<feature type="domain" description="Carbohydrate kinase PfkB" evidence="5">
    <location>
        <begin position="41"/>
        <end position="310"/>
    </location>
</feature>
<dbReference type="EMBL" id="MHPU01000012">
    <property type="protein sequence ID" value="OGZ89063.1"/>
    <property type="molecule type" value="Genomic_DNA"/>
</dbReference>
<proteinExistence type="inferred from homology"/>
<dbReference type="PANTHER" id="PTHR10584">
    <property type="entry name" value="SUGAR KINASE"/>
    <property type="match status" value="1"/>
</dbReference>
<evidence type="ECO:0000313" key="6">
    <source>
        <dbReference type="EMBL" id="OGZ89063.1"/>
    </source>
</evidence>
<dbReference type="InterPro" id="IPR029056">
    <property type="entry name" value="Ribokinase-like"/>
</dbReference>
<evidence type="ECO:0000256" key="4">
    <source>
        <dbReference type="RuleBase" id="RU003704"/>
    </source>
</evidence>
<dbReference type="PRINTS" id="PR00990">
    <property type="entry name" value="RIBOKINASE"/>
</dbReference>
<dbReference type="InterPro" id="IPR002173">
    <property type="entry name" value="Carboh/pur_kinase_PfkB_CS"/>
</dbReference>
<dbReference type="Proteomes" id="UP000178935">
    <property type="component" value="Unassembled WGS sequence"/>
</dbReference>
<name>A0A1G2JQ49_9BACT</name>
<dbReference type="PROSITE" id="PS00583">
    <property type="entry name" value="PFKB_KINASES_1"/>
    <property type="match status" value="1"/>
</dbReference>
<evidence type="ECO:0000256" key="2">
    <source>
        <dbReference type="ARBA" id="ARBA00022679"/>
    </source>
</evidence>
<keyword evidence="2 4" id="KW-0808">Transferase</keyword>